<sequence>MSTALGAPARLVLAVAAGALLLLGLASSAHAATYAQMQGAQPGDTLTLSPSVTLTPGTITQVGDKLEISGATVTYGEAGTGEGVTAVATADSLTLTGGSFTFKDKIATGTFTPDADDPMTFALGDGAAESTGALVPAPAAAPAALRTFGISNGEAEDAALGLLPTIPEDNGPNFYTIDINLNGGTVNVNLRQKQRQSSGAVVETGRVLVVVNPTNLRYRVEVINWKFTFGPSNTTLNAVVAGNSILNPFEFTGVSGTLTGEAQLVKGVWLTGGTLKWDKTGFHVAGSVRVDCQEGSVSAGLTGDIVDGDDWKFAVSGQTNGGCTVTKDLKLPTGDLTGEIKSEAGAQTGLLEVGGVVQTTLLPEGVNNWDARFRFIYDGTDAGSYVAFYAAAGIGTAQGKVNFDGTFGLAADFTIPFGPSSVAFDGDINRTTPGGPVTYDVGGSANIAINSKASLGGSLRLTNTKLTLAGDVTLACPVSGTIKGGVAGEIPLSSSKDWSIGISGGAGSAGCQVTKEFGLAAGSGLAGSVKSVGGVVSVSADANATINTTLVPTKTSFTAGFKFAASQGAYSVAVNGSTQGAGFAANVASDGTFGLSFNLDDLALGGVTLGAKGTIKRATPGGAVAYSISGSLAGQAKIYENLYLRGGSLSIDSTGGLKFSGTVRQVCNTGYLDASATGIIVDSRNWAFDAKGIASNCTIGRAAKFNGTTFYAQIKSENAKVLYNAGVQATQINLFSTYVFLLGTTTTYLTNVGATISNTCDGCQEQNKFRVSFGGTGNAQFRIILLPVKISISLSGQVDIRGQSVRKVSLALNRNLFASQFAQNQIEIDTEKAFTTAT</sequence>
<organism evidence="2 3">
    <name type="scientific">Svornostia abyssi</name>
    <dbReference type="NCBI Taxonomy" id="2898438"/>
    <lineage>
        <taxon>Bacteria</taxon>
        <taxon>Bacillati</taxon>
        <taxon>Actinomycetota</taxon>
        <taxon>Thermoleophilia</taxon>
        <taxon>Solirubrobacterales</taxon>
        <taxon>Baekduiaceae</taxon>
        <taxon>Svornostia</taxon>
    </lineage>
</organism>
<feature type="signal peptide" evidence="1">
    <location>
        <begin position="1"/>
        <end position="31"/>
    </location>
</feature>
<evidence type="ECO:0000313" key="2">
    <source>
        <dbReference type="EMBL" id="UUY05480.1"/>
    </source>
</evidence>
<keyword evidence="3" id="KW-1185">Reference proteome</keyword>
<evidence type="ECO:0000256" key="1">
    <source>
        <dbReference type="SAM" id="SignalP"/>
    </source>
</evidence>
<dbReference type="RefSeq" id="WP_353865935.1">
    <property type="nucleotide sequence ID" value="NZ_CP088295.1"/>
</dbReference>
<name>A0ABY5PM47_9ACTN</name>
<dbReference type="Proteomes" id="UP001058860">
    <property type="component" value="Chromosome"/>
</dbReference>
<gene>
    <name evidence="2" type="ORF">LRS13_08160</name>
</gene>
<accession>A0ABY5PM47</accession>
<evidence type="ECO:0000313" key="3">
    <source>
        <dbReference type="Proteomes" id="UP001058860"/>
    </source>
</evidence>
<keyword evidence="1" id="KW-0732">Signal</keyword>
<feature type="chain" id="PRO_5046682744" evidence="1">
    <location>
        <begin position="32"/>
        <end position="838"/>
    </location>
</feature>
<protein>
    <submittedName>
        <fullName evidence="2">Uncharacterized protein</fullName>
    </submittedName>
</protein>
<reference evidence="3" key="1">
    <citation type="submission" date="2021-11" db="EMBL/GenBank/DDBJ databases">
        <title>Cultivation dependent microbiological survey of springs from the worlds oldest radium mine currently devoted to the extraction of radon-saturated water.</title>
        <authorList>
            <person name="Kapinusova G."/>
            <person name="Smrhova T."/>
            <person name="Strejcek M."/>
            <person name="Suman J."/>
            <person name="Jani K."/>
            <person name="Pajer P."/>
            <person name="Uhlik O."/>
        </authorList>
    </citation>
    <scope>NUCLEOTIDE SEQUENCE [LARGE SCALE GENOMIC DNA]</scope>
    <source>
        <strain evidence="3">J379</strain>
    </source>
</reference>
<proteinExistence type="predicted"/>
<dbReference type="EMBL" id="CP088295">
    <property type="protein sequence ID" value="UUY05480.1"/>
    <property type="molecule type" value="Genomic_DNA"/>
</dbReference>